<comment type="caution">
    <text evidence="1">The sequence shown here is derived from an EMBL/GenBank/DDBJ whole genome shotgun (WGS) entry which is preliminary data.</text>
</comment>
<dbReference type="CDD" id="cd00920">
    <property type="entry name" value="Cupredoxin"/>
    <property type="match status" value="1"/>
</dbReference>
<accession>A0A8H6TVH0</accession>
<name>A0A8H6TVH0_MYCCL</name>
<dbReference type="PANTHER" id="PTHR34883:SF4">
    <property type="entry name" value="CUPREDOXIN"/>
    <property type="match status" value="1"/>
</dbReference>
<reference evidence="1" key="1">
    <citation type="submission" date="2020-05" db="EMBL/GenBank/DDBJ databases">
        <title>Mycena genomes resolve the evolution of fungal bioluminescence.</title>
        <authorList>
            <person name="Tsai I.J."/>
        </authorList>
    </citation>
    <scope>NUCLEOTIDE SEQUENCE</scope>
    <source>
        <strain evidence="1">110903Hualien_Pintung</strain>
    </source>
</reference>
<dbReference type="InterPro" id="IPR008972">
    <property type="entry name" value="Cupredoxin"/>
</dbReference>
<gene>
    <name evidence="1" type="ORF">HMN09_00028000</name>
</gene>
<dbReference type="PANTHER" id="PTHR34883">
    <property type="entry name" value="SERINE-RICH PROTEIN, PUTATIVE-RELATED-RELATED"/>
    <property type="match status" value="1"/>
</dbReference>
<dbReference type="AlphaFoldDB" id="A0A8H6TVH0"/>
<dbReference type="Gene3D" id="2.60.40.420">
    <property type="entry name" value="Cupredoxins - blue copper proteins"/>
    <property type="match status" value="1"/>
</dbReference>
<dbReference type="OrthoDB" id="1921208at2759"/>
<evidence type="ECO:0000313" key="1">
    <source>
        <dbReference type="EMBL" id="KAF7322495.1"/>
    </source>
</evidence>
<proteinExistence type="predicted"/>
<evidence type="ECO:0008006" key="3">
    <source>
        <dbReference type="Google" id="ProtNLM"/>
    </source>
</evidence>
<dbReference type="Proteomes" id="UP000613580">
    <property type="component" value="Unassembled WGS sequence"/>
</dbReference>
<keyword evidence="2" id="KW-1185">Reference proteome</keyword>
<protein>
    <recommendedName>
        <fullName evidence="3">Cupredoxin</fullName>
    </recommendedName>
</protein>
<dbReference type="EMBL" id="JACAZE010000001">
    <property type="protein sequence ID" value="KAF7322495.1"/>
    <property type="molecule type" value="Genomic_DNA"/>
</dbReference>
<organism evidence="1 2">
    <name type="scientific">Mycena chlorophos</name>
    <name type="common">Agaric fungus</name>
    <name type="synonym">Agaricus chlorophos</name>
    <dbReference type="NCBI Taxonomy" id="658473"/>
    <lineage>
        <taxon>Eukaryota</taxon>
        <taxon>Fungi</taxon>
        <taxon>Dikarya</taxon>
        <taxon>Basidiomycota</taxon>
        <taxon>Agaricomycotina</taxon>
        <taxon>Agaricomycetes</taxon>
        <taxon>Agaricomycetidae</taxon>
        <taxon>Agaricales</taxon>
        <taxon>Marasmiineae</taxon>
        <taxon>Mycenaceae</taxon>
        <taxon>Mycena</taxon>
    </lineage>
</organism>
<dbReference type="SUPFAM" id="SSF49503">
    <property type="entry name" value="Cupredoxins"/>
    <property type="match status" value="1"/>
</dbReference>
<dbReference type="InterPro" id="IPR052953">
    <property type="entry name" value="Ser-rich/MCO-related"/>
</dbReference>
<evidence type="ECO:0000313" key="2">
    <source>
        <dbReference type="Proteomes" id="UP000613580"/>
    </source>
</evidence>
<sequence length="303" mass="30417">MTRIRQVTVVPFLRSPPSRPFFCSTEQRSTSFNPPPTLFFNKSPLDVPKMRFSVAAAAVVAAFPLLVSAQTTHNISVGFNNTLAFFPSNITAGVGDVINFQFLNKNHSVTQSTFADPCSIQTTPAQGIDSGFQLVTANSTEIPQWSFTVQNASSPLWFFCAQTIPAVHCHAGMVFSINADPNSAKSFAVYQQAAINLASASGSAATTAPAAAGASSVASAVGGAVASAASGGAAVVAGSVTSIAAAAASSDAAAALTAATSLLGDATSAIGAAASALTGAGFTISAQPVHILAAFGVAATLLL</sequence>